<dbReference type="RefSeq" id="WP_379944260.1">
    <property type="nucleotide sequence ID" value="NZ_JBHTIB010000052.1"/>
</dbReference>
<accession>A0ABW3BYJ2</accession>
<dbReference type="Proteomes" id="UP001597011">
    <property type="component" value="Unassembled WGS sequence"/>
</dbReference>
<keyword evidence="2" id="KW-1185">Reference proteome</keyword>
<evidence type="ECO:0008006" key="3">
    <source>
        <dbReference type="Google" id="ProtNLM"/>
    </source>
</evidence>
<organism evidence="1 2">
    <name type="scientific">Mariniflexile aquimaris</name>
    <dbReference type="NCBI Taxonomy" id="881009"/>
    <lineage>
        <taxon>Bacteria</taxon>
        <taxon>Pseudomonadati</taxon>
        <taxon>Bacteroidota</taxon>
        <taxon>Flavobacteriia</taxon>
        <taxon>Flavobacteriales</taxon>
        <taxon>Flavobacteriaceae</taxon>
        <taxon>Mariniflexile</taxon>
    </lineage>
</organism>
<reference evidence="2" key="1">
    <citation type="journal article" date="2019" name="Int. J. Syst. Evol. Microbiol.">
        <title>The Global Catalogue of Microorganisms (GCM) 10K type strain sequencing project: providing services to taxonomists for standard genome sequencing and annotation.</title>
        <authorList>
            <consortium name="The Broad Institute Genomics Platform"/>
            <consortium name="The Broad Institute Genome Sequencing Center for Infectious Disease"/>
            <person name="Wu L."/>
            <person name="Ma J."/>
        </authorList>
    </citation>
    <scope>NUCLEOTIDE SEQUENCE [LARGE SCALE GENOMIC DNA]</scope>
    <source>
        <strain evidence="2">CCUG 60529</strain>
    </source>
</reference>
<proteinExistence type="predicted"/>
<evidence type="ECO:0000313" key="1">
    <source>
        <dbReference type="EMBL" id="MFD0837552.1"/>
    </source>
</evidence>
<dbReference type="EMBL" id="JBHTIB010000052">
    <property type="protein sequence ID" value="MFD0837552.1"/>
    <property type="molecule type" value="Genomic_DNA"/>
</dbReference>
<sequence>MRKIVFILTILVFQQNIYSQKEIVGKVEYYKSYSYGIPSFDSGIGKSLNRLNSQNQKIQIRQGTTIREFETDSNGVFKCSVNPNEKIYLSINKNSKTTNADFSFEPSELKDSLKLKISDSRIMTYRDSISTPEFYNKYSETQARVDFENRNLRIIGGGSFLTKKTIKRRKKIAKEYGFRYEYEFGCEIMGAEYRIIHRYNETMKKLIGINKNVW</sequence>
<comment type="caution">
    <text evidence="1">The sequence shown here is derived from an EMBL/GenBank/DDBJ whole genome shotgun (WGS) entry which is preliminary data.</text>
</comment>
<name>A0ABW3BYJ2_9FLAO</name>
<evidence type="ECO:0000313" key="2">
    <source>
        <dbReference type="Proteomes" id="UP001597011"/>
    </source>
</evidence>
<protein>
    <recommendedName>
        <fullName evidence="3">Carboxypeptidase regulatory-like domain-containing protein</fullName>
    </recommendedName>
</protein>
<gene>
    <name evidence="1" type="ORF">ACFQ0I_17375</name>
</gene>